<evidence type="ECO:0000313" key="2">
    <source>
        <dbReference type="Proteomes" id="UP000054241"/>
    </source>
</evidence>
<dbReference type="OrthoDB" id="4274517at2"/>
<dbReference type="InterPro" id="IPR035944">
    <property type="entry name" value="YfbM-like_sf"/>
</dbReference>
<reference evidence="1 2" key="1">
    <citation type="submission" date="2015-10" db="EMBL/GenBank/DDBJ databases">
        <title>Draft genome sequence of Streptomyces cellostaticus DSM 40189, type strain for the species Streptomyces cellostaticus.</title>
        <authorList>
            <person name="Ruckert C."/>
            <person name="Winkler A."/>
            <person name="Kalinowski J."/>
            <person name="Kampfer P."/>
            <person name="Glaeser S."/>
        </authorList>
    </citation>
    <scope>NUCLEOTIDE SEQUENCE [LARGE SCALE GENOMIC DNA]</scope>
    <source>
        <strain evidence="1 2">DSM 40189</strain>
    </source>
</reference>
<dbReference type="AlphaFoldDB" id="A0A101NGC7"/>
<sequence length="171" mass="18312">MAVTQQFARVAPDHLECCRATALDSPDADPGWDPPVDDTLDTDWALGGLLRYCRARVPDPGLTALLERVIDGDPGGDIGFLDHPGFYDGIDGPPRILSPAAVSDICRALDRVDLDDVLSGLPADPAEAAVACGFGGFKGDVRAYPARHFTATRDFFRSAALLGICMLVWRD</sequence>
<dbReference type="Gene3D" id="3.40.1760.10">
    <property type="entry name" value="YfbM-like super family"/>
    <property type="match status" value="1"/>
</dbReference>
<dbReference type="RefSeq" id="WP_067005730.1">
    <property type="nucleotide sequence ID" value="NZ_BNDU01000006.1"/>
</dbReference>
<proteinExistence type="predicted"/>
<accession>A0A101NGC7</accession>
<organism evidence="1 2">
    <name type="scientific">Streptomyces cellostaticus</name>
    <dbReference type="NCBI Taxonomy" id="67285"/>
    <lineage>
        <taxon>Bacteria</taxon>
        <taxon>Bacillati</taxon>
        <taxon>Actinomycetota</taxon>
        <taxon>Actinomycetes</taxon>
        <taxon>Kitasatosporales</taxon>
        <taxon>Streptomycetaceae</taxon>
        <taxon>Streptomyces</taxon>
    </lineage>
</organism>
<dbReference type="Proteomes" id="UP000054241">
    <property type="component" value="Unassembled WGS sequence"/>
</dbReference>
<name>A0A101NGC7_9ACTN</name>
<evidence type="ECO:0008006" key="3">
    <source>
        <dbReference type="Google" id="ProtNLM"/>
    </source>
</evidence>
<dbReference type="STRING" id="67285.AQI88_31660"/>
<dbReference type="EMBL" id="LMWL01000062">
    <property type="protein sequence ID" value="KUM92477.1"/>
    <property type="molecule type" value="Genomic_DNA"/>
</dbReference>
<evidence type="ECO:0000313" key="1">
    <source>
        <dbReference type="EMBL" id="KUM92477.1"/>
    </source>
</evidence>
<gene>
    <name evidence="1" type="ORF">AQI88_31660</name>
</gene>
<comment type="caution">
    <text evidence="1">The sequence shown here is derived from an EMBL/GenBank/DDBJ whole genome shotgun (WGS) entry which is preliminary data.</text>
</comment>
<protein>
    <recommendedName>
        <fullName evidence="3">DUF1877 domain-containing protein</fullName>
    </recommendedName>
</protein>
<keyword evidence="2" id="KW-1185">Reference proteome</keyword>